<evidence type="ECO:0000313" key="1">
    <source>
        <dbReference type="EMBL" id="STS82291.1"/>
    </source>
</evidence>
<organism evidence="1 2">
    <name type="scientific">Klebsiella pneumoniae</name>
    <dbReference type="NCBI Taxonomy" id="573"/>
    <lineage>
        <taxon>Bacteria</taxon>
        <taxon>Pseudomonadati</taxon>
        <taxon>Pseudomonadota</taxon>
        <taxon>Gammaproteobacteria</taxon>
        <taxon>Enterobacterales</taxon>
        <taxon>Enterobacteriaceae</taxon>
        <taxon>Klebsiella/Raoultella group</taxon>
        <taxon>Klebsiella</taxon>
        <taxon>Klebsiella pneumoniae complex</taxon>
    </lineage>
</organism>
<gene>
    <name evidence="1" type="ORF">NCTC9140_04041</name>
</gene>
<dbReference type="EMBL" id="UGKQ01000007">
    <property type="protein sequence ID" value="STS82291.1"/>
    <property type="molecule type" value="Genomic_DNA"/>
</dbReference>
<dbReference type="AlphaFoldDB" id="A0A377TTW5"/>
<dbReference type="Proteomes" id="UP000254938">
    <property type="component" value="Unassembled WGS sequence"/>
</dbReference>
<protein>
    <submittedName>
        <fullName evidence="1">HlyD family secretion protein</fullName>
    </submittedName>
</protein>
<proteinExistence type="predicted"/>
<evidence type="ECO:0000313" key="2">
    <source>
        <dbReference type="Proteomes" id="UP000254938"/>
    </source>
</evidence>
<name>A0A377TTW5_KLEPN</name>
<reference evidence="1 2" key="1">
    <citation type="submission" date="2018-06" db="EMBL/GenBank/DDBJ databases">
        <authorList>
            <consortium name="Pathogen Informatics"/>
            <person name="Doyle S."/>
        </authorList>
    </citation>
    <scope>NUCLEOTIDE SEQUENCE [LARGE SCALE GENOMIC DNA]</scope>
    <source>
        <strain evidence="1 2">NCTC9140</strain>
    </source>
</reference>
<sequence>MSQQDAAKQQANTRNNIRVVSIFTAAAIGLVGVLGDPLRLATAAVHSS</sequence>
<accession>A0A377TTW5</accession>